<proteinExistence type="predicted"/>
<dbReference type="EMBL" id="BSTI01000032">
    <property type="protein sequence ID" value="GLY71161.1"/>
    <property type="molecule type" value="Genomic_DNA"/>
</dbReference>
<evidence type="ECO:0000313" key="2">
    <source>
        <dbReference type="EMBL" id="GLY71161.1"/>
    </source>
</evidence>
<comment type="caution">
    <text evidence="2">The sequence shown here is derived from an EMBL/GenBank/DDBJ whole genome shotgun (WGS) entry which is preliminary data.</text>
</comment>
<evidence type="ECO:0000313" key="3">
    <source>
        <dbReference type="Proteomes" id="UP001165136"/>
    </source>
</evidence>
<accession>A0A9W6R8L3</accession>
<dbReference type="Proteomes" id="UP001165136">
    <property type="component" value="Unassembled WGS sequence"/>
</dbReference>
<dbReference type="AlphaFoldDB" id="A0A9W6R8L3"/>
<keyword evidence="3" id="KW-1185">Reference proteome</keyword>
<sequence length="49" mass="5174">MEITTLVDNVLDGLLAGSERNLGGLHSVVLGHGHFDHAGGLARLRGIRK</sequence>
<evidence type="ECO:0000259" key="1">
    <source>
        <dbReference type="Pfam" id="PF00753"/>
    </source>
</evidence>
<dbReference type="RefSeq" id="WP_285490756.1">
    <property type="nucleotide sequence ID" value="NZ_BSTI01000032.1"/>
</dbReference>
<dbReference type="Pfam" id="PF00753">
    <property type="entry name" value="Lactamase_B"/>
    <property type="match status" value="1"/>
</dbReference>
<gene>
    <name evidence="2" type="ORF">Atai01_77800</name>
</gene>
<name>A0A9W6R8L3_9PSEU</name>
<dbReference type="Gene3D" id="3.60.15.10">
    <property type="entry name" value="Ribonuclease Z/Hydroxyacylglutathione hydrolase-like"/>
    <property type="match status" value="1"/>
</dbReference>
<dbReference type="SUPFAM" id="SSF56281">
    <property type="entry name" value="Metallo-hydrolase/oxidoreductase"/>
    <property type="match status" value="1"/>
</dbReference>
<dbReference type="InterPro" id="IPR001279">
    <property type="entry name" value="Metallo-B-lactamas"/>
</dbReference>
<dbReference type="InterPro" id="IPR036866">
    <property type="entry name" value="RibonucZ/Hydroxyglut_hydro"/>
</dbReference>
<protein>
    <recommendedName>
        <fullName evidence="1">Metallo-beta-lactamase domain-containing protein</fullName>
    </recommendedName>
</protein>
<feature type="domain" description="Metallo-beta-lactamase" evidence="1">
    <location>
        <begin position="19"/>
        <end position="46"/>
    </location>
</feature>
<reference evidence="2" key="1">
    <citation type="submission" date="2023-03" db="EMBL/GenBank/DDBJ databases">
        <title>Amycolatopsis taiwanensis NBRC 103393.</title>
        <authorList>
            <person name="Ichikawa N."/>
            <person name="Sato H."/>
            <person name="Tonouchi N."/>
        </authorList>
    </citation>
    <scope>NUCLEOTIDE SEQUENCE</scope>
    <source>
        <strain evidence="2">NBRC 103393</strain>
    </source>
</reference>
<organism evidence="2 3">
    <name type="scientific">Amycolatopsis taiwanensis</name>
    <dbReference type="NCBI Taxonomy" id="342230"/>
    <lineage>
        <taxon>Bacteria</taxon>
        <taxon>Bacillati</taxon>
        <taxon>Actinomycetota</taxon>
        <taxon>Actinomycetes</taxon>
        <taxon>Pseudonocardiales</taxon>
        <taxon>Pseudonocardiaceae</taxon>
        <taxon>Amycolatopsis</taxon>
    </lineage>
</organism>